<protein>
    <submittedName>
        <fullName evidence="4">Unannotated protein</fullName>
    </submittedName>
</protein>
<dbReference type="PANTHER" id="PTHR43179:SF7">
    <property type="entry name" value="RHAMNOSYLTRANSFERASE WBBL"/>
    <property type="match status" value="1"/>
</dbReference>
<evidence type="ECO:0000313" key="6">
    <source>
        <dbReference type="EMBL" id="CAB4911403.1"/>
    </source>
</evidence>
<reference evidence="4" key="1">
    <citation type="submission" date="2020-05" db="EMBL/GenBank/DDBJ databases">
        <authorList>
            <person name="Chiriac C."/>
            <person name="Salcher M."/>
            <person name="Ghai R."/>
            <person name="Kavagutti S V."/>
        </authorList>
    </citation>
    <scope>NUCLEOTIDE SEQUENCE</scope>
</reference>
<dbReference type="Gene3D" id="3.90.550.10">
    <property type="entry name" value="Spore Coat Polysaccharide Biosynthesis Protein SpsA, Chain A"/>
    <property type="match status" value="2"/>
</dbReference>
<dbReference type="EMBL" id="CAFAAV010000146">
    <property type="protein sequence ID" value="CAB4827491.1"/>
    <property type="molecule type" value="Genomic_DNA"/>
</dbReference>
<name>A0A6J6Q980_9ZZZZ</name>
<evidence type="ECO:0000313" key="7">
    <source>
        <dbReference type="EMBL" id="CAB5012447.1"/>
    </source>
</evidence>
<accession>A0A6J6Q980</accession>
<dbReference type="InterPro" id="IPR029044">
    <property type="entry name" value="Nucleotide-diphossugar_trans"/>
</dbReference>
<feature type="domain" description="Glycosyltransferase 2-like" evidence="2">
    <location>
        <begin position="176"/>
        <end position="297"/>
    </location>
</feature>
<feature type="compositionally biased region" description="Pro residues" evidence="1">
    <location>
        <begin position="92"/>
        <end position="101"/>
    </location>
</feature>
<evidence type="ECO:0000313" key="4">
    <source>
        <dbReference type="EMBL" id="CAB4707569.1"/>
    </source>
</evidence>
<dbReference type="GO" id="GO:0016757">
    <property type="term" value="F:glycosyltransferase activity"/>
    <property type="evidence" value="ECO:0007669"/>
    <property type="project" value="UniProtKB-KW"/>
</dbReference>
<dbReference type="AlphaFoldDB" id="A0A6J6Q980"/>
<dbReference type="EMBL" id="CAEZYF010000002">
    <property type="protein sequence ID" value="CAB4707569.1"/>
    <property type="molecule type" value="Genomic_DNA"/>
</dbReference>
<dbReference type="PANTHER" id="PTHR43179">
    <property type="entry name" value="RHAMNOSYLTRANSFERASE WBBL"/>
    <property type="match status" value="1"/>
</dbReference>
<evidence type="ECO:0000313" key="3">
    <source>
        <dbReference type="EMBL" id="CAB4362668.1"/>
    </source>
</evidence>
<dbReference type="EMBL" id="CAFBMT010000001">
    <property type="protein sequence ID" value="CAB4911403.1"/>
    <property type="molecule type" value="Genomic_DNA"/>
</dbReference>
<dbReference type="Pfam" id="PF00535">
    <property type="entry name" value="Glycos_transf_2"/>
    <property type="match status" value="2"/>
</dbReference>
<organism evidence="4">
    <name type="scientific">freshwater metagenome</name>
    <dbReference type="NCBI Taxonomy" id="449393"/>
    <lineage>
        <taxon>unclassified sequences</taxon>
        <taxon>metagenomes</taxon>
        <taxon>ecological metagenomes</taxon>
    </lineage>
</organism>
<proteinExistence type="predicted"/>
<evidence type="ECO:0000259" key="2">
    <source>
        <dbReference type="Pfam" id="PF00535"/>
    </source>
</evidence>
<gene>
    <name evidence="4" type="ORF">UFOPK2656_00451</name>
    <name evidence="5" type="ORF">UFOPK3099_01792</name>
    <name evidence="6" type="ORF">UFOPK3651_00219</name>
    <name evidence="7" type="ORF">UFOPK3931_02889</name>
    <name evidence="3" type="ORF">UFOPK4189_00448</name>
</gene>
<dbReference type="EMBL" id="CAESGF010000002">
    <property type="protein sequence ID" value="CAB4362668.1"/>
    <property type="molecule type" value="Genomic_DNA"/>
</dbReference>
<dbReference type="SUPFAM" id="SSF53448">
    <property type="entry name" value="Nucleotide-diphospho-sugar transferases"/>
    <property type="match status" value="2"/>
</dbReference>
<sequence length="711" mass="77866">MTQLDDLHRRAAALTRRLDVVARDLADVAAAVGAPDATDSDLLPDLGLLDAEVARLERSVAIARRRQLVRTLPVRGRVALLHHVLARLRRAAPPPPVPPQEGAPHSGTAREREAAIGERLGRLIVLRTELDRAQQDLLVSYRRWIGRSLGARQARRRGARRGRVAASNSPLSPRVSVLTAVYNTPEQLLLQQLQSVAGQTFVDFEHILVDDGSPDDTVRRVLDRASTADRRRVVVHRAVNGGIVAASCDALQRARGEYIALVDHDDLLDPVALEQMVAALDSNPAAVLAYSDHDILTASGRPFDPFYKPDFSPERLRGQNYITHFVVARREAVNAVGGFRDGYDGAQDHDLVLRLGEVGPVVHVPGVLYHWRQAPDSVAADENAKPYAFDAGRRAVADHCARVGIDATVLHGSLRGTYTVRRRLSSTPLVSVVIPTRGSSGVVWDKVRYYVVDAVASIEANSTYPSVEYIVVADSVTPPAVLEELARVGGDKLRIVPFDEPFNFSRKCNVGADAASGDALLFLNDDTELIAPDSIGEFVGHLQSTDVGMVGARLLFADGRLQHGGHLYADGPIHSLFGWPGSAVGPQRMCTIPRECSGVTAAAAAMRREVFDAVGRFDEAFPVNFNDVDLCLRVRREGYRIVWTPAAQWYHFESVTRVAGHTQDELDLLLGRWREELNHDVYFNPCLLPGRNDWLPRPMLSGISADVLGGR</sequence>
<feature type="domain" description="Glycosyltransferase 2-like" evidence="2">
    <location>
        <begin position="431"/>
        <end position="614"/>
    </location>
</feature>
<evidence type="ECO:0000313" key="5">
    <source>
        <dbReference type="EMBL" id="CAB4827491.1"/>
    </source>
</evidence>
<dbReference type="InterPro" id="IPR001173">
    <property type="entry name" value="Glyco_trans_2-like"/>
</dbReference>
<dbReference type="EMBL" id="CAFBOL010000115">
    <property type="protein sequence ID" value="CAB5012447.1"/>
    <property type="molecule type" value="Genomic_DNA"/>
</dbReference>
<feature type="region of interest" description="Disordered" evidence="1">
    <location>
        <begin position="91"/>
        <end position="111"/>
    </location>
</feature>
<evidence type="ECO:0000256" key="1">
    <source>
        <dbReference type="SAM" id="MobiDB-lite"/>
    </source>
</evidence>